<evidence type="ECO:0000256" key="2">
    <source>
        <dbReference type="ARBA" id="ARBA00022617"/>
    </source>
</evidence>
<dbReference type="Proteomes" id="UP000053699">
    <property type="component" value="Unassembled WGS sequence"/>
</dbReference>
<dbReference type="InterPro" id="IPR034804">
    <property type="entry name" value="SQR/QFR_C/D"/>
</dbReference>
<organism evidence="10 11">
    <name type="scientific">Mycobacterium lepromatosis</name>
    <dbReference type="NCBI Taxonomy" id="480418"/>
    <lineage>
        <taxon>Bacteria</taxon>
        <taxon>Bacillati</taxon>
        <taxon>Actinomycetota</taxon>
        <taxon>Actinomycetes</taxon>
        <taxon>Mycobacteriales</taxon>
        <taxon>Mycobacteriaceae</taxon>
        <taxon>Mycobacterium</taxon>
    </lineage>
</organism>
<dbReference type="GO" id="GO:0016020">
    <property type="term" value="C:membrane"/>
    <property type="evidence" value="ECO:0007669"/>
    <property type="project" value="UniProtKB-SubCell"/>
</dbReference>
<dbReference type="Gene3D" id="1.20.1300.10">
    <property type="entry name" value="Fumarate reductase/succinate dehydrogenase, transmembrane subunit"/>
    <property type="match status" value="1"/>
</dbReference>
<keyword evidence="4" id="KW-0479">Metal-binding</keyword>
<keyword evidence="2" id="KW-0349">Heme</keyword>
<keyword evidence="11" id="KW-1185">Reference proteome</keyword>
<dbReference type="GO" id="GO:0046872">
    <property type="term" value="F:metal ion binding"/>
    <property type="evidence" value="ECO:0007669"/>
    <property type="project" value="UniProtKB-KW"/>
</dbReference>
<dbReference type="InterPro" id="IPR000701">
    <property type="entry name" value="SuccDH_FuR_B_TM-su"/>
</dbReference>
<evidence type="ECO:0000256" key="6">
    <source>
        <dbReference type="ARBA" id="ARBA00023004"/>
    </source>
</evidence>
<sequence length="163" mass="19083">MSNSDLQFSPQIQPSYQRGQLAPVRQRSYDRPASLDNPRSPRRRAGIPNFEKFAWLFMRFSGVALVVLAFGHLFIMLMWDNGVYRIEFNFVAQRWSSPFWRFWDLALLWLAQVHGSNGLRNIIDDYSRKDRTRFWLNSLLLLSTGFTLVLGSYVLLSFDPNIS</sequence>
<comment type="caution">
    <text evidence="10">The sequence shown here is derived from an EMBL/GenBank/DDBJ whole genome shotgun (WGS) entry which is preliminary data.</text>
</comment>
<evidence type="ECO:0000256" key="8">
    <source>
        <dbReference type="SAM" id="MobiDB-lite"/>
    </source>
</evidence>
<feature type="transmembrane region" description="Helical" evidence="9">
    <location>
        <begin position="53"/>
        <end position="79"/>
    </location>
</feature>
<feature type="transmembrane region" description="Helical" evidence="9">
    <location>
        <begin position="134"/>
        <end position="156"/>
    </location>
</feature>
<evidence type="ECO:0000256" key="5">
    <source>
        <dbReference type="ARBA" id="ARBA00022989"/>
    </source>
</evidence>
<evidence type="ECO:0000313" key="10">
    <source>
        <dbReference type="EMBL" id="KJX75497.1"/>
    </source>
</evidence>
<protein>
    <submittedName>
        <fullName evidence="10">Succinate dehydrogenase hydrophobic membrane anchor protein</fullName>
    </submittedName>
</protein>
<reference evidence="10 11" key="1">
    <citation type="journal article" date="2015" name="Proc. Natl. Acad. Sci. U.S.A.">
        <title>Insight into the evolution and origin of leprosy bacilli from the genome sequence of Mycobacterium lepromatosis.</title>
        <authorList>
            <person name="Singh P."/>
            <person name="Benjak A."/>
            <person name="Schuenemann V.J."/>
            <person name="Herbig A."/>
            <person name="Avanzi C."/>
            <person name="Busso P."/>
            <person name="Nieselt K."/>
            <person name="Krause J."/>
            <person name="Vera-Cabrera L."/>
            <person name="Cole S.T."/>
        </authorList>
    </citation>
    <scope>NUCLEOTIDE SEQUENCE [LARGE SCALE GENOMIC DNA]</scope>
    <source>
        <strain evidence="10 11">Mx1-22A</strain>
    </source>
</reference>
<comment type="subcellular location">
    <subcellularLocation>
        <location evidence="1">Membrane</location>
    </subcellularLocation>
</comment>
<dbReference type="STRING" id="480418.GCA_000975265_00324"/>
<feature type="region of interest" description="Disordered" evidence="8">
    <location>
        <begin position="1"/>
        <end position="43"/>
    </location>
</feature>
<name>A0A0F4ESC6_9MYCO</name>
<dbReference type="AlphaFoldDB" id="A0A0F4ESC6"/>
<dbReference type="OrthoDB" id="67843at2"/>
<gene>
    <name evidence="10" type="primary">sdhD</name>
    <name evidence="10" type="ORF">MLPM_0698</name>
</gene>
<evidence type="ECO:0000256" key="1">
    <source>
        <dbReference type="ARBA" id="ARBA00004370"/>
    </source>
</evidence>
<proteinExistence type="predicted"/>
<dbReference type="RefSeq" id="WP_045842652.1">
    <property type="nucleotide sequence ID" value="NZ_CP083405.1"/>
</dbReference>
<keyword evidence="3 9" id="KW-0812">Transmembrane</keyword>
<dbReference type="SUPFAM" id="SSF81343">
    <property type="entry name" value="Fumarate reductase respiratory complex transmembrane subunits"/>
    <property type="match status" value="1"/>
</dbReference>
<evidence type="ECO:0000256" key="7">
    <source>
        <dbReference type="ARBA" id="ARBA00023136"/>
    </source>
</evidence>
<keyword evidence="5 9" id="KW-1133">Transmembrane helix</keyword>
<dbReference type="CDD" id="cd03500">
    <property type="entry name" value="SQR_TypeA_SdhD_like"/>
    <property type="match status" value="1"/>
</dbReference>
<keyword evidence="6" id="KW-0408">Iron</keyword>
<dbReference type="Pfam" id="PF01127">
    <property type="entry name" value="Sdh_cyt"/>
    <property type="match status" value="1"/>
</dbReference>
<keyword evidence="7 9" id="KW-0472">Membrane</keyword>
<accession>A0A0F4ESC6</accession>
<evidence type="ECO:0000256" key="3">
    <source>
        <dbReference type="ARBA" id="ARBA00022692"/>
    </source>
</evidence>
<evidence type="ECO:0000256" key="4">
    <source>
        <dbReference type="ARBA" id="ARBA00022723"/>
    </source>
</evidence>
<dbReference type="PATRIC" id="fig|480418.6.peg.1368"/>
<evidence type="ECO:0000313" key="11">
    <source>
        <dbReference type="Proteomes" id="UP000053699"/>
    </source>
</evidence>
<evidence type="ECO:0000256" key="9">
    <source>
        <dbReference type="SAM" id="Phobius"/>
    </source>
</evidence>
<dbReference type="EMBL" id="JRPY01000032">
    <property type="protein sequence ID" value="KJX75497.1"/>
    <property type="molecule type" value="Genomic_DNA"/>
</dbReference>
<feature type="compositionally biased region" description="Polar residues" evidence="8">
    <location>
        <begin position="1"/>
        <end position="18"/>
    </location>
</feature>